<accession>A0A8K0WW20</accession>
<sequence>MSSPARRHAGGGLLLSQLVVGGRLAAASFRKPFHFLFGSNRAKEVGFCAVGMAPHRHSQYSAIQAKAGLRRPAVGRRVALFRHILRLHLLWLISSLIRSAAACFAVVSRSAARFAHVCISLPLLLIRESFDRCTLCCSQCGVWGSWCVCPLEVPRAFDVFIDWMDDVLAAQMRSSLKGRIRTFQKGLECVPYPIPAQSDDACCQSSQ</sequence>
<comment type="caution">
    <text evidence="1">The sequence shown here is derived from an EMBL/GenBank/DDBJ whole genome shotgun (WGS) entry which is preliminary data.</text>
</comment>
<proteinExistence type="predicted"/>
<organism evidence="1 2">
    <name type="scientific">Stachybotrys elegans</name>
    <dbReference type="NCBI Taxonomy" id="80388"/>
    <lineage>
        <taxon>Eukaryota</taxon>
        <taxon>Fungi</taxon>
        <taxon>Dikarya</taxon>
        <taxon>Ascomycota</taxon>
        <taxon>Pezizomycotina</taxon>
        <taxon>Sordariomycetes</taxon>
        <taxon>Hypocreomycetidae</taxon>
        <taxon>Hypocreales</taxon>
        <taxon>Stachybotryaceae</taxon>
        <taxon>Stachybotrys</taxon>
    </lineage>
</organism>
<name>A0A8K0WW20_9HYPO</name>
<protein>
    <submittedName>
        <fullName evidence="1">Uncharacterized protein</fullName>
    </submittedName>
</protein>
<dbReference type="AlphaFoldDB" id="A0A8K0WW20"/>
<evidence type="ECO:0000313" key="2">
    <source>
        <dbReference type="Proteomes" id="UP000813444"/>
    </source>
</evidence>
<gene>
    <name evidence="1" type="ORF">B0I35DRAFT_416850</name>
</gene>
<reference evidence="1" key="1">
    <citation type="journal article" date="2021" name="Nat. Commun.">
        <title>Genetic determinants of endophytism in the Arabidopsis root mycobiome.</title>
        <authorList>
            <person name="Mesny F."/>
            <person name="Miyauchi S."/>
            <person name="Thiergart T."/>
            <person name="Pickel B."/>
            <person name="Atanasova L."/>
            <person name="Karlsson M."/>
            <person name="Huettel B."/>
            <person name="Barry K.W."/>
            <person name="Haridas S."/>
            <person name="Chen C."/>
            <person name="Bauer D."/>
            <person name="Andreopoulos W."/>
            <person name="Pangilinan J."/>
            <person name="LaButti K."/>
            <person name="Riley R."/>
            <person name="Lipzen A."/>
            <person name="Clum A."/>
            <person name="Drula E."/>
            <person name="Henrissat B."/>
            <person name="Kohler A."/>
            <person name="Grigoriev I.V."/>
            <person name="Martin F.M."/>
            <person name="Hacquard S."/>
        </authorList>
    </citation>
    <scope>NUCLEOTIDE SEQUENCE</scope>
    <source>
        <strain evidence="1">MPI-CAGE-CH-0235</strain>
    </source>
</reference>
<keyword evidence="2" id="KW-1185">Reference proteome</keyword>
<dbReference type="EMBL" id="JAGPNK010000001">
    <property type="protein sequence ID" value="KAH7328213.1"/>
    <property type="molecule type" value="Genomic_DNA"/>
</dbReference>
<evidence type="ECO:0000313" key="1">
    <source>
        <dbReference type="EMBL" id="KAH7328213.1"/>
    </source>
</evidence>
<dbReference type="Proteomes" id="UP000813444">
    <property type="component" value="Unassembled WGS sequence"/>
</dbReference>